<feature type="domain" description="Aminoglycoside phosphotransferase" evidence="7">
    <location>
        <begin position="333"/>
        <end position="385"/>
    </location>
</feature>
<evidence type="ECO:0000256" key="1">
    <source>
        <dbReference type="ARBA" id="ARBA00004173"/>
    </source>
</evidence>
<dbReference type="PANTHER" id="PTHR36091:SF1">
    <property type="entry name" value="ALTERED INHERITANCE OF MITOCHONDRIA PROTEIN 9, MITOCHONDRIAL"/>
    <property type="match status" value="1"/>
</dbReference>
<dbReference type="InterPro" id="IPR002575">
    <property type="entry name" value="Aminoglycoside_PTrfase"/>
</dbReference>
<accession>A0A9P4J725</accession>
<dbReference type="Pfam" id="PF01636">
    <property type="entry name" value="APH"/>
    <property type="match status" value="1"/>
</dbReference>
<comment type="caution">
    <text evidence="8">The sequence shown here is derived from an EMBL/GenBank/DDBJ whole genome shotgun (WGS) entry which is preliminary data.</text>
</comment>
<dbReference type="SUPFAM" id="SSF56112">
    <property type="entry name" value="Protein kinase-like (PK-like)"/>
    <property type="match status" value="1"/>
</dbReference>
<evidence type="ECO:0000256" key="4">
    <source>
        <dbReference type="ARBA" id="ARBA00022946"/>
    </source>
</evidence>
<comment type="similarity">
    <text evidence="2">Belongs to the AIM9 family.</text>
</comment>
<evidence type="ECO:0000313" key="8">
    <source>
        <dbReference type="EMBL" id="KAF2154637.1"/>
    </source>
</evidence>
<dbReference type="InterPro" id="IPR051035">
    <property type="entry name" value="Mito_inheritance_9"/>
</dbReference>
<dbReference type="AlphaFoldDB" id="A0A9P4J725"/>
<dbReference type="Proteomes" id="UP000799439">
    <property type="component" value="Unassembled WGS sequence"/>
</dbReference>
<gene>
    <name evidence="8" type="ORF">K461DRAFT_311063</name>
</gene>
<dbReference type="InterPro" id="IPR011009">
    <property type="entry name" value="Kinase-like_dom_sf"/>
</dbReference>
<evidence type="ECO:0000259" key="7">
    <source>
        <dbReference type="Pfam" id="PF01636"/>
    </source>
</evidence>
<dbReference type="EMBL" id="ML996083">
    <property type="protein sequence ID" value="KAF2154637.1"/>
    <property type="molecule type" value="Genomic_DNA"/>
</dbReference>
<protein>
    <recommendedName>
        <fullName evidence="3">Altered inheritance of mitochondria protein 9, mitochondrial</fullName>
    </recommendedName>
    <alternativeName>
        <fullName evidence="6">Found in mitochondrial proteome protein 29</fullName>
    </alternativeName>
</protein>
<evidence type="ECO:0000256" key="5">
    <source>
        <dbReference type="ARBA" id="ARBA00023128"/>
    </source>
</evidence>
<evidence type="ECO:0000256" key="6">
    <source>
        <dbReference type="ARBA" id="ARBA00031849"/>
    </source>
</evidence>
<keyword evidence="4" id="KW-0809">Transit peptide</keyword>
<reference evidence="8" key="1">
    <citation type="journal article" date="2020" name="Stud. Mycol.">
        <title>101 Dothideomycetes genomes: a test case for predicting lifestyles and emergence of pathogens.</title>
        <authorList>
            <person name="Haridas S."/>
            <person name="Albert R."/>
            <person name="Binder M."/>
            <person name="Bloem J."/>
            <person name="Labutti K."/>
            <person name="Salamov A."/>
            <person name="Andreopoulos B."/>
            <person name="Baker S."/>
            <person name="Barry K."/>
            <person name="Bills G."/>
            <person name="Bluhm B."/>
            <person name="Cannon C."/>
            <person name="Castanera R."/>
            <person name="Culley D."/>
            <person name="Daum C."/>
            <person name="Ezra D."/>
            <person name="Gonzalez J."/>
            <person name="Henrissat B."/>
            <person name="Kuo A."/>
            <person name="Liang C."/>
            <person name="Lipzen A."/>
            <person name="Lutzoni F."/>
            <person name="Magnuson J."/>
            <person name="Mondo S."/>
            <person name="Nolan M."/>
            <person name="Ohm R."/>
            <person name="Pangilinan J."/>
            <person name="Park H.-J."/>
            <person name="Ramirez L."/>
            <person name="Alfaro M."/>
            <person name="Sun H."/>
            <person name="Tritt A."/>
            <person name="Yoshinaga Y."/>
            <person name="Zwiers L.-H."/>
            <person name="Turgeon B."/>
            <person name="Goodwin S."/>
            <person name="Spatafora J."/>
            <person name="Crous P."/>
            <person name="Grigoriev I."/>
        </authorList>
    </citation>
    <scope>NUCLEOTIDE SEQUENCE</scope>
    <source>
        <strain evidence="8">CBS 260.36</strain>
    </source>
</reference>
<keyword evidence="9" id="KW-1185">Reference proteome</keyword>
<dbReference type="OrthoDB" id="2831558at2759"/>
<keyword evidence="5" id="KW-0496">Mitochondrion</keyword>
<name>A0A9P4J725_9PEZI</name>
<organism evidence="8 9">
    <name type="scientific">Myriangium duriaei CBS 260.36</name>
    <dbReference type="NCBI Taxonomy" id="1168546"/>
    <lineage>
        <taxon>Eukaryota</taxon>
        <taxon>Fungi</taxon>
        <taxon>Dikarya</taxon>
        <taxon>Ascomycota</taxon>
        <taxon>Pezizomycotina</taxon>
        <taxon>Dothideomycetes</taxon>
        <taxon>Dothideomycetidae</taxon>
        <taxon>Myriangiales</taxon>
        <taxon>Myriangiaceae</taxon>
        <taxon>Myriangium</taxon>
    </lineage>
</organism>
<proteinExistence type="inferred from homology"/>
<evidence type="ECO:0000256" key="2">
    <source>
        <dbReference type="ARBA" id="ARBA00005543"/>
    </source>
</evidence>
<sequence length="506" mass="56935">MYSTSRLCKRTTAVSSSSIAFSTTSRYTYPPLADANTYEHSDSTPIGQKHSKFDEFDPFNHTSGRWLRRDRLQRKSRELRFNFRKLCDRVKSVSGFRSEISFCNKIGGAVNWAFVFTFACGSEIVARLPTSISGPAHLITNSEVATTKFLQRHTSIPIPRILVWSDDPQNGIMAEYIIMEKVPGVQLSTQWGNMTGKQHLTCIKNIAKMVNEMARLDLPAYGSLYFRRSPTQVEKAFPVDDDFFIGPNCSPIFWSSAPGEAILYGNQGTDRGTILQTFSSGLIASAQSRLPDKSTTREINSSDQGTIDEHHSLISEAQRLLSLLSETKSLQEVSVPLLMHPDLNRRNIFVSRTDPTKITGLIDWQATCSIPTLMYGPQIPDFAMLPEQVVDDGDGDDAPIFDEKTRKDMMLCHDAFEVLMKGYCPTFAKARLLNYNYIRLFHNCNTSWRDGATALRSDLMDIRDSWGKLGVGGDCPYQPSSDEIEQHKKQYEDVEISQALKSQVIP</sequence>
<evidence type="ECO:0000313" key="9">
    <source>
        <dbReference type="Proteomes" id="UP000799439"/>
    </source>
</evidence>
<comment type="subcellular location">
    <subcellularLocation>
        <location evidence="1">Mitochondrion</location>
    </subcellularLocation>
</comment>
<evidence type="ECO:0000256" key="3">
    <source>
        <dbReference type="ARBA" id="ARBA00016197"/>
    </source>
</evidence>
<dbReference type="PANTHER" id="PTHR36091">
    <property type="entry name" value="ALTERED INHERITANCE OF MITOCHONDRIA PROTEIN 9, MITOCHONDRIAL"/>
    <property type="match status" value="1"/>
</dbReference>
<dbReference type="GO" id="GO:0005739">
    <property type="term" value="C:mitochondrion"/>
    <property type="evidence" value="ECO:0007669"/>
    <property type="project" value="UniProtKB-SubCell"/>
</dbReference>